<protein>
    <submittedName>
        <fullName evidence="3">Uncharacterized protein</fullName>
    </submittedName>
</protein>
<dbReference type="EMBL" id="FXAF01000006">
    <property type="protein sequence ID" value="SMF35032.1"/>
    <property type="molecule type" value="Genomic_DNA"/>
</dbReference>
<evidence type="ECO:0000313" key="4">
    <source>
        <dbReference type="Proteomes" id="UP000192903"/>
    </source>
</evidence>
<proteinExistence type="predicted"/>
<feature type="compositionally biased region" description="Gly residues" evidence="2">
    <location>
        <begin position="437"/>
        <end position="467"/>
    </location>
</feature>
<gene>
    <name evidence="3" type="ORF">SAMN02982989_1403</name>
</gene>
<dbReference type="STRING" id="464029.SAMN02982989_1403"/>
<name>A0A1X7EJM3_9HYPH</name>
<organism evidence="3 4">
    <name type="scientific">Xaviernesmea oryzae</name>
    <dbReference type="NCBI Taxonomy" id="464029"/>
    <lineage>
        <taxon>Bacteria</taxon>
        <taxon>Pseudomonadati</taxon>
        <taxon>Pseudomonadota</taxon>
        <taxon>Alphaproteobacteria</taxon>
        <taxon>Hyphomicrobiales</taxon>
        <taxon>Rhizobiaceae</taxon>
        <taxon>Rhizobium/Agrobacterium group</taxon>
        <taxon>Xaviernesmea</taxon>
    </lineage>
</organism>
<feature type="coiled-coil region" evidence="1">
    <location>
        <begin position="78"/>
        <end position="105"/>
    </location>
</feature>
<feature type="coiled-coil region" evidence="1">
    <location>
        <begin position="231"/>
        <end position="299"/>
    </location>
</feature>
<dbReference type="AlphaFoldDB" id="A0A1X7EJM3"/>
<keyword evidence="1" id="KW-0175">Coiled coil</keyword>
<sequence length="467" mass="51155">MISAFEALNSIERAGRGLREDEDRLARIVEAAAAETARLRTEQAGLFKSLARIRLDALKQNRILGTLDEAERKALSIVEDQQQKLEALSKRREARLSELAKTRDERTDRAKKVAEAAEAITGLEEATQKRMAEDLAWQAQAAKLSGAEARAQAADVKAKQSETDRDEKSKPYLADRLFVYLWERGYGTSAYRGGPIARLGDGYVARVVQYEPARQNYFTLTEIPKRLREHADRLKAEVAEEEAKLTAIERAALEADGIEGREAAHRKAEEELEASDRRIAGLEREDAALEQERAILLGEDGDKGLAGALAELAESMQREDLRVLLRDALQTPTPEDERIVRRLQSIESELIRHAEQADEARRTALDLARKRAEIDRSRDEFRRSGYDRQGGGFSNDKLIGDVIGGIIGGMLSSRELGDALRSGYRPGGSRSGFPSRPGGGIFGGGSRGGGGRIGGGSGGGFRTGGGF</sequence>
<evidence type="ECO:0000256" key="1">
    <source>
        <dbReference type="SAM" id="Coils"/>
    </source>
</evidence>
<evidence type="ECO:0000313" key="3">
    <source>
        <dbReference type="EMBL" id="SMF35032.1"/>
    </source>
</evidence>
<evidence type="ECO:0000256" key="2">
    <source>
        <dbReference type="SAM" id="MobiDB-lite"/>
    </source>
</evidence>
<dbReference type="RefSeq" id="WP_085421715.1">
    <property type="nucleotide sequence ID" value="NZ_FXAF01000006.1"/>
</dbReference>
<accession>A0A1X7EJM3</accession>
<dbReference type="OrthoDB" id="274366at2"/>
<feature type="region of interest" description="Disordered" evidence="2">
    <location>
        <begin position="422"/>
        <end position="467"/>
    </location>
</feature>
<reference evidence="4" key="1">
    <citation type="submission" date="2017-04" db="EMBL/GenBank/DDBJ databases">
        <authorList>
            <person name="Varghese N."/>
            <person name="Submissions S."/>
        </authorList>
    </citation>
    <scope>NUCLEOTIDE SEQUENCE [LARGE SCALE GENOMIC DNA]</scope>
    <source>
        <strain evidence="4">B4P</strain>
    </source>
</reference>
<dbReference type="Proteomes" id="UP000192903">
    <property type="component" value="Unassembled WGS sequence"/>
</dbReference>
<keyword evidence="4" id="KW-1185">Reference proteome</keyword>